<dbReference type="CDD" id="cd12148">
    <property type="entry name" value="fungal_TF_MHR"/>
    <property type="match status" value="1"/>
</dbReference>
<comment type="caution">
    <text evidence="10">The sequence shown here is derived from an EMBL/GenBank/DDBJ whole genome shotgun (WGS) entry which is preliminary data.</text>
</comment>
<feature type="region of interest" description="Disordered" evidence="8">
    <location>
        <begin position="81"/>
        <end position="166"/>
    </location>
</feature>
<dbReference type="Proteomes" id="UP000193689">
    <property type="component" value="Unassembled WGS sequence"/>
</dbReference>
<evidence type="ECO:0000256" key="3">
    <source>
        <dbReference type="ARBA" id="ARBA00022737"/>
    </source>
</evidence>
<dbReference type="FunCoup" id="A0A1Y2EKW8">
    <property type="interactions" value="15"/>
</dbReference>
<evidence type="ECO:0000256" key="5">
    <source>
        <dbReference type="ARBA" id="ARBA00022833"/>
    </source>
</evidence>
<dbReference type="PANTHER" id="PTHR40626">
    <property type="entry name" value="MIP31509P"/>
    <property type="match status" value="1"/>
</dbReference>
<dbReference type="GO" id="GO:0005634">
    <property type="term" value="C:nucleus"/>
    <property type="evidence" value="ECO:0007669"/>
    <property type="project" value="UniProtKB-SubCell"/>
</dbReference>
<dbReference type="PANTHER" id="PTHR40626:SF11">
    <property type="entry name" value="ZINC FINGER PROTEIN YPR022C"/>
    <property type="match status" value="1"/>
</dbReference>
<dbReference type="PROSITE" id="PS00028">
    <property type="entry name" value="ZINC_FINGER_C2H2_1"/>
    <property type="match status" value="2"/>
</dbReference>
<gene>
    <name evidence="10" type="ORF">BCR38DRAFT_419152</name>
</gene>
<comment type="subcellular location">
    <subcellularLocation>
        <location evidence="1">Nucleus</location>
    </subcellularLocation>
</comment>
<dbReference type="STRING" id="1141098.A0A1Y2EKW8"/>
<keyword evidence="3" id="KW-0677">Repeat</keyword>
<feature type="domain" description="C2H2-type" evidence="9">
    <location>
        <begin position="29"/>
        <end position="58"/>
    </location>
</feature>
<dbReference type="SMART" id="SM00355">
    <property type="entry name" value="ZnF_C2H2"/>
    <property type="match status" value="2"/>
</dbReference>
<evidence type="ECO:0000256" key="2">
    <source>
        <dbReference type="ARBA" id="ARBA00022723"/>
    </source>
</evidence>
<dbReference type="RefSeq" id="XP_040721771.1">
    <property type="nucleotide sequence ID" value="XM_040859289.1"/>
</dbReference>
<protein>
    <submittedName>
        <fullName evidence="10">Fungal-specific transcription factor domain-domain-containing protein</fullName>
    </submittedName>
</protein>
<keyword evidence="11" id="KW-1185">Reference proteome</keyword>
<keyword evidence="4 7" id="KW-0863">Zinc-finger</keyword>
<dbReference type="EMBL" id="MCFJ01000001">
    <property type="protein sequence ID" value="ORY72179.1"/>
    <property type="molecule type" value="Genomic_DNA"/>
</dbReference>
<dbReference type="OrthoDB" id="1405595at2759"/>
<feature type="region of interest" description="Disordered" evidence="8">
    <location>
        <begin position="1"/>
        <end position="28"/>
    </location>
</feature>
<dbReference type="SUPFAM" id="SSF57667">
    <property type="entry name" value="beta-beta-alpha zinc fingers"/>
    <property type="match status" value="1"/>
</dbReference>
<dbReference type="GO" id="GO:0000785">
    <property type="term" value="C:chromatin"/>
    <property type="evidence" value="ECO:0007669"/>
    <property type="project" value="TreeGrafter"/>
</dbReference>
<evidence type="ECO:0000256" key="8">
    <source>
        <dbReference type="SAM" id="MobiDB-lite"/>
    </source>
</evidence>
<proteinExistence type="predicted"/>
<accession>A0A1Y2EKW8</accession>
<sequence length="860" mass="96050">MATQEPQRESPGSDAPYKRASRKGAPRRFACNEPGCGKLYSRAEHLQRHQLNHNAKVIHRCNVGDCTQEFVRLDLLERHKKRHSGSYVPRNRSSSFALPSKASAPQMSLTASPSFGDPGPVRPAAFQQQPQSAPRNASVLLSPESNAAQTPASMSLPNTQHAGLTQGSAPWATMEDMNLVRTKPGFYAREPAPIPEHSHASYVPFAGVPIPTDPAGLNRDNFAMWLFDPQRTYADYSMAGLPFLEGGLESPFNNNIHYDHDSLTSRSQIDLTPPRQSDTPEELISEFLRQEVLRWVQVFRQKQPKYEPLIAGLVHEAGGDLPGLNLDMMRDCIRHYWDHVSARLPIVHQPTFLASRCSVFLLMVMIALGAVSLHSQDTTGTLEEYGPFADLIITCVRWEILTADEASPPVDLWVAQALLLVEFYEKMCSTRKLHERAHIYHSATLTLLRRGSPLIGRSGSESPPDEPIAANHAPATDGRTWWIRWAETEAMHRVVFAAFMMDVVHAAMFGHTADMAPHEIRLPLPCDDSLWSASTPESVRQQEANLRMYGLKPVSFLDGLKKAIHGGQIQTHSFGRMIIMCGLLSVGWHLSHRETHLKWLDLTQSPTDTREKWCKMLLSAFDDWKKSFDEAMGSNEAETNTSGQRPGSNGLIQSAAVLYHLAHISLYVDIIDCQVYAGAKRLLGRKISTRDYTNVVTRMKSWAALSSTTHSVLHAFKLLHCILVDHSRPRKRPYEYQNGSSGAAYGIQYSCRNDPDPHRPWIMYYATLTIWSYVRALGYPRSPSSQMYSSTMRRTGIISDYLSNVARLSELESAATSLHKDLPLLLDAIGALSAEAHSELLQEAHGRLEQCKEILVSGAS</sequence>
<keyword evidence="5" id="KW-0862">Zinc</keyword>
<evidence type="ECO:0000256" key="1">
    <source>
        <dbReference type="ARBA" id="ARBA00004123"/>
    </source>
</evidence>
<feature type="compositionally biased region" description="Low complexity" evidence="8">
    <location>
        <begin position="123"/>
        <end position="134"/>
    </location>
</feature>
<dbReference type="GeneID" id="63775501"/>
<evidence type="ECO:0000256" key="4">
    <source>
        <dbReference type="ARBA" id="ARBA00022771"/>
    </source>
</evidence>
<dbReference type="InterPro" id="IPR013087">
    <property type="entry name" value="Znf_C2H2_type"/>
</dbReference>
<reference evidence="10 11" key="1">
    <citation type="submission" date="2016-07" db="EMBL/GenBank/DDBJ databases">
        <title>Pervasive Adenine N6-methylation of Active Genes in Fungi.</title>
        <authorList>
            <consortium name="DOE Joint Genome Institute"/>
            <person name="Mondo S.J."/>
            <person name="Dannebaum R.O."/>
            <person name="Kuo R.C."/>
            <person name="Labutti K."/>
            <person name="Haridas S."/>
            <person name="Kuo A."/>
            <person name="Salamov A."/>
            <person name="Ahrendt S.R."/>
            <person name="Lipzen A."/>
            <person name="Sullivan W."/>
            <person name="Andreopoulos W.B."/>
            <person name="Clum A."/>
            <person name="Lindquist E."/>
            <person name="Daum C."/>
            <person name="Ramamoorthy G.K."/>
            <person name="Gryganskyi A."/>
            <person name="Culley D."/>
            <person name="Magnuson J.K."/>
            <person name="James T.Y."/>
            <person name="O'Malley M.A."/>
            <person name="Stajich J.E."/>
            <person name="Spatafora J.W."/>
            <person name="Visel A."/>
            <person name="Grigoriev I.V."/>
        </authorList>
    </citation>
    <scope>NUCLEOTIDE SEQUENCE [LARGE SCALE GENOMIC DNA]</scope>
    <source>
        <strain evidence="10 11">CBS 129021</strain>
    </source>
</reference>
<evidence type="ECO:0000256" key="6">
    <source>
        <dbReference type="ARBA" id="ARBA00023242"/>
    </source>
</evidence>
<dbReference type="InterPro" id="IPR051059">
    <property type="entry name" value="VerF-like"/>
</dbReference>
<dbReference type="InterPro" id="IPR007219">
    <property type="entry name" value="XnlR_reg_dom"/>
</dbReference>
<keyword evidence="6" id="KW-0539">Nucleus</keyword>
<dbReference type="GO" id="GO:0008270">
    <property type="term" value="F:zinc ion binding"/>
    <property type="evidence" value="ECO:0007669"/>
    <property type="project" value="UniProtKB-KW"/>
</dbReference>
<evidence type="ECO:0000256" key="7">
    <source>
        <dbReference type="PROSITE-ProRule" id="PRU00042"/>
    </source>
</evidence>
<feature type="compositionally biased region" description="Polar residues" evidence="8">
    <location>
        <begin position="143"/>
        <end position="166"/>
    </location>
</feature>
<keyword evidence="2" id="KW-0479">Metal-binding</keyword>
<feature type="compositionally biased region" description="Polar residues" evidence="8">
    <location>
        <begin position="91"/>
        <end position="113"/>
    </location>
</feature>
<dbReference type="GO" id="GO:0006351">
    <property type="term" value="P:DNA-templated transcription"/>
    <property type="evidence" value="ECO:0007669"/>
    <property type="project" value="InterPro"/>
</dbReference>
<evidence type="ECO:0000259" key="9">
    <source>
        <dbReference type="PROSITE" id="PS50157"/>
    </source>
</evidence>
<dbReference type="Pfam" id="PF00096">
    <property type="entry name" value="zf-C2H2"/>
    <property type="match status" value="1"/>
</dbReference>
<evidence type="ECO:0000313" key="11">
    <source>
        <dbReference type="Proteomes" id="UP000193689"/>
    </source>
</evidence>
<dbReference type="InParanoid" id="A0A1Y2EKW8"/>
<dbReference type="Gene3D" id="3.30.160.60">
    <property type="entry name" value="Classic Zinc Finger"/>
    <property type="match status" value="1"/>
</dbReference>
<feature type="domain" description="C2H2-type" evidence="9">
    <location>
        <begin position="59"/>
        <end position="88"/>
    </location>
</feature>
<dbReference type="PROSITE" id="PS50157">
    <property type="entry name" value="ZINC_FINGER_C2H2_2"/>
    <property type="match status" value="2"/>
</dbReference>
<dbReference type="GO" id="GO:0000981">
    <property type="term" value="F:DNA-binding transcription factor activity, RNA polymerase II-specific"/>
    <property type="evidence" value="ECO:0007669"/>
    <property type="project" value="InterPro"/>
</dbReference>
<organism evidence="10 11">
    <name type="scientific">Pseudomassariella vexata</name>
    <dbReference type="NCBI Taxonomy" id="1141098"/>
    <lineage>
        <taxon>Eukaryota</taxon>
        <taxon>Fungi</taxon>
        <taxon>Dikarya</taxon>
        <taxon>Ascomycota</taxon>
        <taxon>Pezizomycotina</taxon>
        <taxon>Sordariomycetes</taxon>
        <taxon>Xylariomycetidae</taxon>
        <taxon>Amphisphaeriales</taxon>
        <taxon>Pseudomassariaceae</taxon>
        <taxon>Pseudomassariella</taxon>
    </lineage>
</organism>
<dbReference type="InterPro" id="IPR036236">
    <property type="entry name" value="Znf_C2H2_sf"/>
</dbReference>
<dbReference type="Pfam" id="PF04082">
    <property type="entry name" value="Fungal_trans"/>
    <property type="match status" value="1"/>
</dbReference>
<evidence type="ECO:0000313" key="10">
    <source>
        <dbReference type="EMBL" id="ORY72179.1"/>
    </source>
</evidence>
<name>A0A1Y2EKW8_9PEZI</name>
<dbReference type="AlphaFoldDB" id="A0A1Y2EKW8"/>
<dbReference type="GO" id="GO:0000978">
    <property type="term" value="F:RNA polymerase II cis-regulatory region sequence-specific DNA binding"/>
    <property type="evidence" value="ECO:0007669"/>
    <property type="project" value="InterPro"/>
</dbReference>